<dbReference type="OrthoDB" id="3863715at2759"/>
<feature type="domain" description="CCHC-type" evidence="3">
    <location>
        <begin position="94"/>
        <end position="109"/>
    </location>
</feature>
<keyword evidence="5" id="KW-1185">Reference proteome</keyword>
<dbReference type="EMBL" id="CAJPWZ010001683">
    <property type="protein sequence ID" value="CAG2221546.1"/>
    <property type="molecule type" value="Genomic_DNA"/>
</dbReference>
<keyword evidence="1" id="KW-0862">Zinc</keyword>
<dbReference type="SUPFAM" id="SSF57756">
    <property type="entry name" value="Retrovirus zinc finger-like domains"/>
    <property type="match status" value="1"/>
</dbReference>
<evidence type="ECO:0000313" key="4">
    <source>
        <dbReference type="EMBL" id="CAG2221546.1"/>
    </source>
</evidence>
<keyword evidence="1" id="KW-0479">Metal-binding</keyword>
<name>A0A8S3SXR6_MYTED</name>
<evidence type="ECO:0000259" key="3">
    <source>
        <dbReference type="PROSITE" id="PS50158"/>
    </source>
</evidence>
<gene>
    <name evidence="4" type="ORF">MEDL_34954</name>
</gene>
<sequence length="163" mass="18734">MTKKIVLESGLKMIPLSADDGEILYVLKDITSKILSHYRERLRYKDINTNCQTGDRIIICLKFENPFPRFLKIGKHSANIIHTLWTRNNQKLICRKCFEEGHIAGECTNDWKCKGCGSLVTNKTRALEGMFTEDEQGNTEISESEERKKTKHQKAQTGDEEAK</sequence>
<accession>A0A8S3SXR6</accession>
<dbReference type="InterPro" id="IPR001878">
    <property type="entry name" value="Znf_CCHC"/>
</dbReference>
<comment type="caution">
    <text evidence="4">The sequence shown here is derived from an EMBL/GenBank/DDBJ whole genome shotgun (WGS) entry which is preliminary data.</text>
</comment>
<proteinExistence type="predicted"/>
<dbReference type="PROSITE" id="PS50158">
    <property type="entry name" value="ZF_CCHC"/>
    <property type="match status" value="1"/>
</dbReference>
<keyword evidence="1" id="KW-0863">Zinc-finger</keyword>
<dbReference type="GO" id="GO:0008270">
    <property type="term" value="F:zinc ion binding"/>
    <property type="evidence" value="ECO:0007669"/>
    <property type="project" value="UniProtKB-KW"/>
</dbReference>
<dbReference type="Proteomes" id="UP000683360">
    <property type="component" value="Unassembled WGS sequence"/>
</dbReference>
<dbReference type="GO" id="GO:0003676">
    <property type="term" value="F:nucleic acid binding"/>
    <property type="evidence" value="ECO:0007669"/>
    <property type="project" value="InterPro"/>
</dbReference>
<dbReference type="InterPro" id="IPR036875">
    <property type="entry name" value="Znf_CCHC_sf"/>
</dbReference>
<dbReference type="AlphaFoldDB" id="A0A8S3SXR6"/>
<protein>
    <recommendedName>
        <fullName evidence="3">CCHC-type domain-containing protein</fullName>
    </recommendedName>
</protein>
<evidence type="ECO:0000256" key="2">
    <source>
        <dbReference type="SAM" id="MobiDB-lite"/>
    </source>
</evidence>
<feature type="region of interest" description="Disordered" evidence="2">
    <location>
        <begin position="130"/>
        <end position="163"/>
    </location>
</feature>
<reference evidence="4" key="1">
    <citation type="submission" date="2021-03" db="EMBL/GenBank/DDBJ databases">
        <authorList>
            <person name="Bekaert M."/>
        </authorList>
    </citation>
    <scope>NUCLEOTIDE SEQUENCE</scope>
</reference>
<evidence type="ECO:0000313" key="5">
    <source>
        <dbReference type="Proteomes" id="UP000683360"/>
    </source>
</evidence>
<evidence type="ECO:0000256" key="1">
    <source>
        <dbReference type="PROSITE-ProRule" id="PRU00047"/>
    </source>
</evidence>
<organism evidence="4 5">
    <name type="scientific">Mytilus edulis</name>
    <name type="common">Blue mussel</name>
    <dbReference type="NCBI Taxonomy" id="6550"/>
    <lineage>
        <taxon>Eukaryota</taxon>
        <taxon>Metazoa</taxon>
        <taxon>Spiralia</taxon>
        <taxon>Lophotrochozoa</taxon>
        <taxon>Mollusca</taxon>
        <taxon>Bivalvia</taxon>
        <taxon>Autobranchia</taxon>
        <taxon>Pteriomorphia</taxon>
        <taxon>Mytilida</taxon>
        <taxon>Mytiloidea</taxon>
        <taxon>Mytilidae</taxon>
        <taxon>Mytilinae</taxon>
        <taxon>Mytilus</taxon>
    </lineage>
</organism>